<evidence type="ECO:0000313" key="2">
    <source>
        <dbReference type="Proteomes" id="UP000886998"/>
    </source>
</evidence>
<reference evidence="1" key="1">
    <citation type="submission" date="2020-08" db="EMBL/GenBank/DDBJ databases">
        <title>Multicomponent nature underlies the extraordinary mechanical properties of spider dragline silk.</title>
        <authorList>
            <person name="Kono N."/>
            <person name="Nakamura H."/>
            <person name="Mori M."/>
            <person name="Yoshida Y."/>
            <person name="Ohtoshi R."/>
            <person name="Malay A.D."/>
            <person name="Moran D.A.P."/>
            <person name="Tomita M."/>
            <person name="Numata K."/>
            <person name="Arakawa K."/>
        </authorList>
    </citation>
    <scope>NUCLEOTIDE SEQUENCE</scope>
</reference>
<protein>
    <submittedName>
        <fullName evidence="1">Uncharacterized protein</fullName>
    </submittedName>
</protein>
<sequence length="70" mass="8491">MIRWRQTKTNMLLARSVFDDEDEQSVKEDEVEKVDFFPLLFFKAEKKLHSISLKVMFDFEWMLKKLVASF</sequence>
<dbReference type="AlphaFoldDB" id="A0A8X6JQB3"/>
<accession>A0A8X6JQB3</accession>
<comment type="caution">
    <text evidence="1">The sequence shown here is derived from an EMBL/GenBank/DDBJ whole genome shotgun (WGS) entry which is preliminary data.</text>
</comment>
<evidence type="ECO:0000313" key="1">
    <source>
        <dbReference type="EMBL" id="GFS29222.1"/>
    </source>
</evidence>
<dbReference type="EMBL" id="BMAV01023987">
    <property type="protein sequence ID" value="GFS29222.1"/>
    <property type="molecule type" value="Genomic_DNA"/>
</dbReference>
<name>A0A8X6JQB3_9ARAC</name>
<keyword evidence="2" id="KW-1185">Reference proteome</keyword>
<organism evidence="1 2">
    <name type="scientific">Trichonephila inaurata madagascariensis</name>
    <dbReference type="NCBI Taxonomy" id="2747483"/>
    <lineage>
        <taxon>Eukaryota</taxon>
        <taxon>Metazoa</taxon>
        <taxon>Ecdysozoa</taxon>
        <taxon>Arthropoda</taxon>
        <taxon>Chelicerata</taxon>
        <taxon>Arachnida</taxon>
        <taxon>Araneae</taxon>
        <taxon>Araneomorphae</taxon>
        <taxon>Entelegynae</taxon>
        <taxon>Araneoidea</taxon>
        <taxon>Nephilidae</taxon>
        <taxon>Trichonephila</taxon>
        <taxon>Trichonephila inaurata</taxon>
    </lineage>
</organism>
<dbReference type="Proteomes" id="UP000886998">
    <property type="component" value="Unassembled WGS sequence"/>
</dbReference>
<proteinExistence type="predicted"/>
<gene>
    <name evidence="1" type="ORF">TNIN_180131</name>
</gene>